<evidence type="ECO:0000313" key="1">
    <source>
        <dbReference type="EMBL" id="MDR6549701.1"/>
    </source>
</evidence>
<dbReference type="EMBL" id="JAVDSB010000001">
    <property type="protein sequence ID" value="MDR6549701.1"/>
    <property type="molecule type" value="Genomic_DNA"/>
</dbReference>
<proteinExistence type="predicted"/>
<evidence type="ECO:0000313" key="2">
    <source>
        <dbReference type="Proteomes" id="UP001267290"/>
    </source>
</evidence>
<name>A0ABU1NQE9_9BACL</name>
<sequence length="37" mass="3991">MLSGASKCSEAALFFVCLAQYILTSKKGGIRVEVQIK</sequence>
<gene>
    <name evidence="1" type="ORF">J2736_000884</name>
</gene>
<reference evidence="1 2" key="1">
    <citation type="submission" date="2023-07" db="EMBL/GenBank/DDBJ databases">
        <title>Sorghum-associated microbial communities from plants grown in Nebraska, USA.</title>
        <authorList>
            <person name="Schachtman D."/>
        </authorList>
    </citation>
    <scope>NUCLEOTIDE SEQUENCE [LARGE SCALE GENOMIC DNA]</scope>
    <source>
        <strain evidence="1 2">CC258</strain>
    </source>
</reference>
<organism evidence="1 2">
    <name type="scientific">Paenibacillus qinlingensis</name>
    <dbReference type="NCBI Taxonomy" id="1837343"/>
    <lineage>
        <taxon>Bacteria</taxon>
        <taxon>Bacillati</taxon>
        <taxon>Bacillota</taxon>
        <taxon>Bacilli</taxon>
        <taxon>Bacillales</taxon>
        <taxon>Paenibacillaceae</taxon>
        <taxon>Paenibacillus</taxon>
    </lineage>
</organism>
<comment type="caution">
    <text evidence="1">The sequence shown here is derived from an EMBL/GenBank/DDBJ whole genome shotgun (WGS) entry which is preliminary data.</text>
</comment>
<keyword evidence="2" id="KW-1185">Reference proteome</keyword>
<accession>A0ABU1NQE9</accession>
<protein>
    <submittedName>
        <fullName evidence="1">Uncharacterized protein</fullName>
    </submittedName>
</protein>
<dbReference type="Proteomes" id="UP001267290">
    <property type="component" value="Unassembled WGS sequence"/>
</dbReference>